<dbReference type="CDD" id="cd03259">
    <property type="entry name" value="ABC_Carb_Solutes_like"/>
    <property type="match status" value="1"/>
</dbReference>
<dbReference type="InterPro" id="IPR017871">
    <property type="entry name" value="ABC_transporter-like_CS"/>
</dbReference>
<keyword evidence="7" id="KW-0408">Iron</keyword>
<evidence type="ECO:0000256" key="5">
    <source>
        <dbReference type="ARBA" id="ARBA00022741"/>
    </source>
</evidence>
<evidence type="ECO:0000256" key="3">
    <source>
        <dbReference type="ARBA" id="ARBA00022496"/>
    </source>
</evidence>
<dbReference type="PROSITE" id="PS00211">
    <property type="entry name" value="ABC_TRANSPORTER_1"/>
    <property type="match status" value="1"/>
</dbReference>
<evidence type="ECO:0000313" key="12">
    <source>
        <dbReference type="EMBL" id="CAB4561670.1"/>
    </source>
</evidence>
<dbReference type="PROSITE" id="PS51866">
    <property type="entry name" value="MOP"/>
    <property type="match status" value="1"/>
</dbReference>
<dbReference type="Gene3D" id="2.40.50.100">
    <property type="match status" value="1"/>
</dbReference>
<evidence type="ECO:0000256" key="6">
    <source>
        <dbReference type="ARBA" id="ARBA00022840"/>
    </source>
</evidence>
<dbReference type="GO" id="GO:0016887">
    <property type="term" value="F:ATP hydrolysis activity"/>
    <property type="evidence" value="ECO:0007669"/>
    <property type="project" value="InterPro"/>
</dbReference>
<dbReference type="InterPro" id="IPR004606">
    <property type="entry name" value="Mop_domain"/>
</dbReference>
<name>A0A6J6DCG2_9ZZZZ</name>
<dbReference type="AlphaFoldDB" id="A0A6J6DCG2"/>
<evidence type="ECO:0000256" key="9">
    <source>
        <dbReference type="ARBA" id="ARBA00023136"/>
    </source>
</evidence>
<dbReference type="InterPro" id="IPR003593">
    <property type="entry name" value="AAA+_ATPase"/>
</dbReference>
<dbReference type="InterPro" id="IPR008995">
    <property type="entry name" value="Mo/tungstate-bd_C_term_dom"/>
</dbReference>
<dbReference type="InterPro" id="IPR015853">
    <property type="entry name" value="ABC_transpr_FbpC"/>
</dbReference>
<dbReference type="SUPFAM" id="SSF52540">
    <property type="entry name" value="P-loop containing nucleoside triphosphate hydrolases"/>
    <property type="match status" value="1"/>
</dbReference>
<keyword evidence="8" id="KW-0406">Ion transport</keyword>
<evidence type="ECO:0000259" key="10">
    <source>
        <dbReference type="PROSITE" id="PS50893"/>
    </source>
</evidence>
<dbReference type="PANTHER" id="PTHR42781">
    <property type="entry name" value="SPERMIDINE/PUTRESCINE IMPORT ATP-BINDING PROTEIN POTA"/>
    <property type="match status" value="1"/>
</dbReference>
<evidence type="ECO:0000256" key="7">
    <source>
        <dbReference type="ARBA" id="ARBA00023004"/>
    </source>
</evidence>
<accession>A0A6J6DCG2</accession>
<dbReference type="GO" id="GO:0016020">
    <property type="term" value="C:membrane"/>
    <property type="evidence" value="ECO:0007669"/>
    <property type="project" value="InterPro"/>
</dbReference>
<sequence>MSINAQFDIQLPEFHLAIELALAEGEVLAVLGPNGSGKSTLLRALCGLQPVDNGKILLNNIVVDDAELATFILPEQRHVGVMFQNSTLFENLSVLENVAFGLRARGTKRVVARADATEWLERFSLDQFAQRRPASLSGGQAQRVALARALATNPDVLLLDEPTSALDVRAKAEIRRDLLRLRQQRPVTTLLVTHDPLDAFALADRVIVLEEGRIVQSGALDEVASHPRSRHIADMVGLSLVRGEVRDGALTTASGARLVVPADSPSGPSVASIRPAAVSLHRAEPEGSARNAWMMTISDLDRHPERVRARLSGPIPLLAELTPAGAEALALNVGDDIWASVKASEVTVTPDLGS</sequence>
<keyword evidence="4" id="KW-0500">Molybdenum</keyword>
<evidence type="ECO:0000256" key="8">
    <source>
        <dbReference type="ARBA" id="ARBA00023065"/>
    </source>
</evidence>
<keyword evidence="1" id="KW-0813">Transport</keyword>
<dbReference type="SUPFAM" id="SSF50331">
    <property type="entry name" value="MOP-like"/>
    <property type="match status" value="1"/>
</dbReference>
<organism evidence="12">
    <name type="scientific">freshwater metagenome</name>
    <dbReference type="NCBI Taxonomy" id="449393"/>
    <lineage>
        <taxon>unclassified sequences</taxon>
        <taxon>metagenomes</taxon>
        <taxon>ecological metagenomes</taxon>
    </lineage>
</organism>
<protein>
    <submittedName>
        <fullName evidence="12">Unannotated protein</fullName>
    </submittedName>
</protein>
<keyword evidence="9" id="KW-0472">Membrane</keyword>
<dbReference type="InterPro" id="IPR003439">
    <property type="entry name" value="ABC_transporter-like_ATP-bd"/>
</dbReference>
<reference evidence="12" key="1">
    <citation type="submission" date="2020-05" db="EMBL/GenBank/DDBJ databases">
        <authorList>
            <person name="Chiriac C."/>
            <person name="Salcher M."/>
            <person name="Ghai R."/>
            <person name="Kavagutti S V."/>
        </authorList>
    </citation>
    <scope>NUCLEOTIDE SEQUENCE</scope>
</reference>
<dbReference type="GO" id="GO:0015408">
    <property type="term" value="F:ABC-type ferric iron transporter activity"/>
    <property type="evidence" value="ECO:0007669"/>
    <property type="project" value="InterPro"/>
</dbReference>
<dbReference type="Pfam" id="PF03459">
    <property type="entry name" value="TOBE"/>
    <property type="match status" value="1"/>
</dbReference>
<evidence type="ECO:0000256" key="2">
    <source>
        <dbReference type="ARBA" id="ARBA00022475"/>
    </source>
</evidence>
<dbReference type="GO" id="GO:0015689">
    <property type="term" value="P:molybdate ion transport"/>
    <property type="evidence" value="ECO:0007669"/>
    <property type="project" value="InterPro"/>
</dbReference>
<dbReference type="InterPro" id="IPR050093">
    <property type="entry name" value="ABC_SmlMolc_Importer"/>
</dbReference>
<feature type="domain" description="ABC transporter" evidence="10">
    <location>
        <begin position="9"/>
        <end position="236"/>
    </location>
</feature>
<dbReference type="GO" id="GO:0005524">
    <property type="term" value="F:ATP binding"/>
    <property type="evidence" value="ECO:0007669"/>
    <property type="project" value="UniProtKB-KW"/>
</dbReference>
<dbReference type="EMBL" id="CAEZSU010000197">
    <property type="protein sequence ID" value="CAB4561670.1"/>
    <property type="molecule type" value="Genomic_DNA"/>
</dbReference>
<evidence type="ECO:0000256" key="4">
    <source>
        <dbReference type="ARBA" id="ARBA00022505"/>
    </source>
</evidence>
<feature type="domain" description="Mop" evidence="11">
    <location>
        <begin position="286"/>
        <end position="350"/>
    </location>
</feature>
<evidence type="ECO:0000256" key="1">
    <source>
        <dbReference type="ARBA" id="ARBA00022448"/>
    </source>
</evidence>
<keyword evidence="6" id="KW-0067">ATP-binding</keyword>
<dbReference type="Pfam" id="PF00005">
    <property type="entry name" value="ABC_tran"/>
    <property type="match status" value="1"/>
</dbReference>
<keyword evidence="2" id="KW-1003">Cell membrane</keyword>
<dbReference type="Gene3D" id="3.40.50.300">
    <property type="entry name" value="P-loop containing nucleotide triphosphate hydrolases"/>
    <property type="match status" value="1"/>
</dbReference>
<dbReference type="PANTHER" id="PTHR42781:SF4">
    <property type="entry name" value="SPERMIDINE_PUTRESCINE IMPORT ATP-BINDING PROTEIN POTA"/>
    <property type="match status" value="1"/>
</dbReference>
<proteinExistence type="predicted"/>
<evidence type="ECO:0000259" key="11">
    <source>
        <dbReference type="PROSITE" id="PS51866"/>
    </source>
</evidence>
<dbReference type="InterPro" id="IPR027417">
    <property type="entry name" value="P-loop_NTPase"/>
</dbReference>
<gene>
    <name evidence="12" type="ORF">UFOPK1495_01537</name>
</gene>
<dbReference type="SMART" id="SM00382">
    <property type="entry name" value="AAA"/>
    <property type="match status" value="1"/>
</dbReference>
<keyword evidence="3" id="KW-0410">Iron transport</keyword>
<keyword evidence="5" id="KW-0547">Nucleotide-binding</keyword>
<dbReference type="InterPro" id="IPR005116">
    <property type="entry name" value="Transp-assoc_OB_typ1"/>
</dbReference>
<dbReference type="PROSITE" id="PS50893">
    <property type="entry name" value="ABC_TRANSPORTER_2"/>
    <property type="match status" value="1"/>
</dbReference>